<evidence type="ECO:0000313" key="2">
    <source>
        <dbReference type="EMBL" id="MBL3576750.1"/>
    </source>
</evidence>
<sequence>MPLCRLIPILLLAGVFGASARADPLPVAVFDIEFVNFSQEVEFGATNAAERARARMLSDAFRRLVAQSGRYRLVDMAPAEADLALHGNPFSCNACEADIAARLGAERSFTGAVQKLSVLVQTIVIRERDARTGEVLALYQTDIRGNTDEAWRRGLSWLMKNRMLPGTAALDGG</sequence>
<dbReference type="EMBL" id="JAESIL010000002">
    <property type="protein sequence ID" value="MBL3576750.1"/>
    <property type="molecule type" value="Genomic_DNA"/>
</dbReference>
<keyword evidence="5" id="KW-1185">Reference proteome</keyword>
<feature type="chain" id="PRO_5020944061" evidence="1">
    <location>
        <begin position="21"/>
        <end position="173"/>
    </location>
</feature>
<gene>
    <name evidence="3" type="ORF">EV657_12846</name>
    <name evidence="2" type="ORF">JMJ92_01030</name>
</gene>
<proteinExistence type="predicted"/>
<dbReference type="Proteomes" id="UP000295484">
    <property type="component" value="Unassembled WGS sequence"/>
</dbReference>
<dbReference type="EMBL" id="SOEB01000028">
    <property type="protein sequence ID" value="TDX22913.1"/>
    <property type="molecule type" value="Genomic_DNA"/>
</dbReference>
<evidence type="ECO:0000313" key="4">
    <source>
        <dbReference type="Proteomes" id="UP000295484"/>
    </source>
</evidence>
<dbReference type="RefSeq" id="WP_075785228.1">
    <property type="nucleotide sequence ID" value="NZ_JAESIL010000002.1"/>
</dbReference>
<dbReference type="InterPro" id="IPR021698">
    <property type="entry name" value="DUF3280"/>
</dbReference>
<reference evidence="2" key="3">
    <citation type="submission" date="2021-01" db="EMBL/GenBank/DDBJ databases">
        <authorList>
            <person name="Guzman M.S."/>
        </authorList>
    </citation>
    <scope>NUCLEOTIDE SEQUENCE</scope>
    <source>
        <strain evidence="2">AB19</strain>
    </source>
</reference>
<keyword evidence="1" id="KW-0732">Signal</keyword>
<comment type="caution">
    <text evidence="3">The sequence shown here is derived from an EMBL/GenBank/DDBJ whole genome shotgun (WGS) entry which is preliminary data.</text>
</comment>
<name>A0A4V3GSH9_9RHOB</name>
<evidence type="ECO:0000313" key="5">
    <source>
        <dbReference type="Proteomes" id="UP000635853"/>
    </source>
</evidence>
<organism evidence="3 4">
    <name type="scientific">Rhodovulum visakhapatnamense</name>
    <dbReference type="NCBI Taxonomy" id="364297"/>
    <lineage>
        <taxon>Bacteria</taxon>
        <taxon>Pseudomonadati</taxon>
        <taxon>Pseudomonadota</taxon>
        <taxon>Alphaproteobacteria</taxon>
        <taxon>Rhodobacterales</taxon>
        <taxon>Paracoccaceae</taxon>
        <taxon>Rhodovulum</taxon>
    </lineage>
</organism>
<dbReference type="Proteomes" id="UP000635853">
    <property type="component" value="Unassembled WGS sequence"/>
</dbReference>
<protein>
    <submittedName>
        <fullName evidence="2">DUF3280 domain-containing protein</fullName>
    </submittedName>
    <submittedName>
        <fullName evidence="3">Uncharacterized protein DUF2380</fullName>
    </submittedName>
</protein>
<evidence type="ECO:0000313" key="3">
    <source>
        <dbReference type="EMBL" id="TDX22913.1"/>
    </source>
</evidence>
<reference evidence="5" key="2">
    <citation type="submission" date="2021-01" db="EMBL/GenBank/DDBJ databases">
        <title>Draft genomes of Rhodovulum sulfidophilum.</title>
        <authorList>
            <person name="Guzman M.S."/>
        </authorList>
    </citation>
    <scope>NUCLEOTIDE SEQUENCE [LARGE SCALE GENOMIC DNA]</scope>
    <source>
        <strain evidence="5">AB19</strain>
    </source>
</reference>
<reference evidence="3 4" key="1">
    <citation type="submission" date="2019-03" db="EMBL/GenBank/DDBJ databases">
        <title>Genomic Encyclopedia of Type Strains, Phase IV (KMG-IV): sequencing the most valuable type-strain genomes for metagenomic binning, comparative biology and taxonomic classification.</title>
        <authorList>
            <person name="Goeker M."/>
        </authorList>
    </citation>
    <scope>NUCLEOTIDE SEQUENCE [LARGE SCALE GENOMIC DNA]</scope>
    <source>
        <strain evidence="3 4">JA181</strain>
    </source>
</reference>
<evidence type="ECO:0000256" key="1">
    <source>
        <dbReference type="SAM" id="SignalP"/>
    </source>
</evidence>
<dbReference type="Pfam" id="PF11684">
    <property type="entry name" value="DUF3280"/>
    <property type="match status" value="1"/>
</dbReference>
<dbReference type="AlphaFoldDB" id="A0A4V3GSH9"/>
<accession>A0A4V3GSH9</accession>
<feature type="signal peptide" evidence="1">
    <location>
        <begin position="1"/>
        <end position="20"/>
    </location>
</feature>